<organism evidence="2 3">
    <name type="scientific">Pleurodeles waltl</name>
    <name type="common">Iberian ribbed newt</name>
    <dbReference type="NCBI Taxonomy" id="8319"/>
    <lineage>
        <taxon>Eukaryota</taxon>
        <taxon>Metazoa</taxon>
        <taxon>Chordata</taxon>
        <taxon>Craniata</taxon>
        <taxon>Vertebrata</taxon>
        <taxon>Euteleostomi</taxon>
        <taxon>Amphibia</taxon>
        <taxon>Batrachia</taxon>
        <taxon>Caudata</taxon>
        <taxon>Salamandroidea</taxon>
        <taxon>Salamandridae</taxon>
        <taxon>Pleurodelinae</taxon>
        <taxon>Pleurodeles</taxon>
    </lineage>
</organism>
<dbReference type="EMBL" id="JANPWB010000001">
    <property type="protein sequence ID" value="KAJ1213344.1"/>
    <property type="molecule type" value="Genomic_DNA"/>
</dbReference>
<evidence type="ECO:0000256" key="1">
    <source>
        <dbReference type="SAM" id="MobiDB-lite"/>
    </source>
</evidence>
<proteinExistence type="predicted"/>
<sequence>MCNRSSPDAGFQEDAETDKEYPGAARGSLDVMTSNVMYVREETGRKTAHRERETNAKGDADRNADRGARDATERILGKTSREGAEREDAHPNEARPQPTGEPRRRRETLREPPAPDPAKSGDYQEAGRVPGGAWPPEVLEYALYAAERWGHKIVDNLALTENCLLRQLMNLSVSTPLIPHRLDICLCLSLMAESQNKEYRKKKEELQE</sequence>
<gene>
    <name evidence="2" type="ORF">NDU88_000982</name>
</gene>
<name>A0AAV7WJI8_PLEWA</name>
<reference evidence="2" key="1">
    <citation type="journal article" date="2022" name="bioRxiv">
        <title>Sequencing and chromosome-scale assembly of the giantPleurodeles waltlgenome.</title>
        <authorList>
            <person name="Brown T."/>
            <person name="Elewa A."/>
            <person name="Iarovenko S."/>
            <person name="Subramanian E."/>
            <person name="Araus A.J."/>
            <person name="Petzold A."/>
            <person name="Susuki M."/>
            <person name="Suzuki K.-i.T."/>
            <person name="Hayashi T."/>
            <person name="Toyoda A."/>
            <person name="Oliveira C."/>
            <person name="Osipova E."/>
            <person name="Leigh N.D."/>
            <person name="Simon A."/>
            <person name="Yun M.H."/>
        </authorList>
    </citation>
    <scope>NUCLEOTIDE SEQUENCE</scope>
    <source>
        <strain evidence="2">20211129_DDA</strain>
        <tissue evidence="2">Liver</tissue>
    </source>
</reference>
<keyword evidence="3" id="KW-1185">Reference proteome</keyword>
<dbReference type="Proteomes" id="UP001066276">
    <property type="component" value="Chromosome 1_1"/>
</dbReference>
<protein>
    <submittedName>
        <fullName evidence="2">Uncharacterized protein</fullName>
    </submittedName>
</protein>
<feature type="region of interest" description="Disordered" evidence="1">
    <location>
        <begin position="1"/>
        <end position="132"/>
    </location>
</feature>
<evidence type="ECO:0000313" key="3">
    <source>
        <dbReference type="Proteomes" id="UP001066276"/>
    </source>
</evidence>
<evidence type="ECO:0000313" key="2">
    <source>
        <dbReference type="EMBL" id="KAJ1213344.1"/>
    </source>
</evidence>
<accession>A0AAV7WJI8</accession>
<comment type="caution">
    <text evidence="2">The sequence shown here is derived from an EMBL/GenBank/DDBJ whole genome shotgun (WGS) entry which is preliminary data.</text>
</comment>
<feature type="compositionally biased region" description="Basic and acidic residues" evidence="1">
    <location>
        <begin position="101"/>
        <end position="110"/>
    </location>
</feature>
<feature type="compositionally biased region" description="Basic and acidic residues" evidence="1">
    <location>
        <begin position="39"/>
        <end position="93"/>
    </location>
</feature>
<dbReference type="AlphaFoldDB" id="A0AAV7WJI8"/>